<dbReference type="InterPro" id="IPR000073">
    <property type="entry name" value="AB_hydrolase_1"/>
</dbReference>
<accession>A0ABQ2V904</accession>
<keyword evidence="4" id="KW-1185">Reference proteome</keyword>
<dbReference type="Pfam" id="PF00561">
    <property type="entry name" value="Abhydrolase_1"/>
    <property type="match status" value="1"/>
</dbReference>
<dbReference type="InterPro" id="IPR000639">
    <property type="entry name" value="Epox_hydrolase-like"/>
</dbReference>
<organism evidence="3 4">
    <name type="scientific">Streptomyces albospinus</name>
    <dbReference type="NCBI Taxonomy" id="285515"/>
    <lineage>
        <taxon>Bacteria</taxon>
        <taxon>Bacillati</taxon>
        <taxon>Actinomycetota</taxon>
        <taxon>Actinomycetes</taxon>
        <taxon>Kitasatosporales</taxon>
        <taxon>Streptomycetaceae</taxon>
        <taxon>Streptomyces</taxon>
    </lineage>
</organism>
<protein>
    <submittedName>
        <fullName evidence="3">Fluoroacetate dehalogenase</fullName>
    </submittedName>
</protein>
<name>A0ABQ2V904_9ACTN</name>
<dbReference type="EMBL" id="BMRP01000015">
    <property type="protein sequence ID" value="GGU72955.1"/>
    <property type="molecule type" value="Genomic_DNA"/>
</dbReference>
<comment type="caution">
    <text evidence="3">The sequence shown here is derived from an EMBL/GenBank/DDBJ whole genome shotgun (WGS) entry which is preliminary data.</text>
</comment>
<dbReference type="PRINTS" id="PR00412">
    <property type="entry name" value="EPOXHYDRLASE"/>
</dbReference>
<dbReference type="InterPro" id="IPR029058">
    <property type="entry name" value="AB_hydrolase_fold"/>
</dbReference>
<evidence type="ECO:0000259" key="2">
    <source>
        <dbReference type="Pfam" id="PF00561"/>
    </source>
</evidence>
<evidence type="ECO:0000313" key="4">
    <source>
        <dbReference type="Proteomes" id="UP000654471"/>
    </source>
</evidence>
<reference evidence="4" key="1">
    <citation type="journal article" date="2019" name="Int. J. Syst. Evol. Microbiol.">
        <title>The Global Catalogue of Microorganisms (GCM) 10K type strain sequencing project: providing services to taxonomists for standard genome sequencing and annotation.</title>
        <authorList>
            <consortium name="The Broad Institute Genomics Platform"/>
            <consortium name="The Broad Institute Genome Sequencing Center for Infectious Disease"/>
            <person name="Wu L."/>
            <person name="Ma J."/>
        </authorList>
    </citation>
    <scope>NUCLEOTIDE SEQUENCE [LARGE SCALE GENOMIC DNA]</scope>
    <source>
        <strain evidence="4">JCM 3399</strain>
    </source>
</reference>
<proteinExistence type="predicted"/>
<dbReference type="PRINTS" id="PR00111">
    <property type="entry name" value="ABHYDROLASE"/>
</dbReference>
<dbReference type="Gene3D" id="3.40.50.1820">
    <property type="entry name" value="alpha/beta hydrolase"/>
    <property type="match status" value="1"/>
</dbReference>
<dbReference type="Proteomes" id="UP000654471">
    <property type="component" value="Unassembled WGS sequence"/>
</dbReference>
<gene>
    <name evidence="3" type="ORF">GCM10010211_43510</name>
</gene>
<sequence>MTALLPDSFTRRTVDADGVRIAVRTAGEGPPLLLLHGYPQTHLIWHHLAPRLAATHTVVLTDLRGYGDSDKPPSDARHLPYAKREMARDQLLVMRALGFERFAVAGHDRGGRVAHRLTLDHPDAVRALAVLDIVPTRHAYEHADADFAHGYYHWFFLTAGHGIPERLIGNDPEFWIRSRMGARHHGGTPYSEAALREYVRCFSDPAAIHASCEDYRAAASIDLVHDDADFTAGRKVAAPLLALWGEHSFVGRHYDVLGVWRGYAHDVRGEALPCDHYVPEEAPDRTAALLGEFFRGTG</sequence>
<dbReference type="SUPFAM" id="SSF53474">
    <property type="entry name" value="alpha/beta-Hydrolases"/>
    <property type="match status" value="1"/>
</dbReference>
<feature type="domain" description="AB hydrolase-1" evidence="2">
    <location>
        <begin position="30"/>
        <end position="262"/>
    </location>
</feature>
<evidence type="ECO:0000256" key="1">
    <source>
        <dbReference type="ARBA" id="ARBA00022801"/>
    </source>
</evidence>
<dbReference type="RefSeq" id="WP_189302450.1">
    <property type="nucleotide sequence ID" value="NZ_BMRP01000015.1"/>
</dbReference>
<evidence type="ECO:0000313" key="3">
    <source>
        <dbReference type="EMBL" id="GGU72955.1"/>
    </source>
</evidence>
<dbReference type="PANTHER" id="PTHR43329">
    <property type="entry name" value="EPOXIDE HYDROLASE"/>
    <property type="match status" value="1"/>
</dbReference>
<keyword evidence="1" id="KW-0378">Hydrolase</keyword>